<dbReference type="PANTHER" id="PTHR39450:SF1">
    <property type="entry name" value="DUF1667 DOMAIN-CONTAINING PROTEIN"/>
    <property type="match status" value="1"/>
</dbReference>
<keyword evidence="2" id="KW-1185">Reference proteome</keyword>
<organism evidence="1 2">
    <name type="scientific">Blautia faecicola</name>
    <dbReference type="NCBI Taxonomy" id="2509240"/>
    <lineage>
        <taxon>Bacteria</taxon>
        <taxon>Bacillati</taxon>
        <taxon>Bacillota</taxon>
        <taxon>Clostridia</taxon>
        <taxon>Lachnospirales</taxon>
        <taxon>Lachnospiraceae</taxon>
        <taxon>Blautia</taxon>
    </lineage>
</organism>
<dbReference type="OrthoDB" id="9811531at2"/>
<dbReference type="Pfam" id="PF07892">
    <property type="entry name" value="DUF1667"/>
    <property type="match status" value="1"/>
</dbReference>
<comment type="caution">
    <text evidence="1">The sequence shown here is derived from an EMBL/GenBank/DDBJ whole genome shotgun (WGS) entry which is preliminary data.</text>
</comment>
<dbReference type="InterPro" id="IPR012460">
    <property type="entry name" value="DUF1667"/>
</dbReference>
<dbReference type="InterPro" id="IPR036593">
    <property type="entry name" value="CPE0013-like_sf"/>
</dbReference>
<dbReference type="PANTHER" id="PTHR39450">
    <property type="entry name" value="MOLYBDOPTERIN OXIDOREDUCTASE, 4FE-4S CLUSTER-BINDING SUBUNIT"/>
    <property type="match status" value="1"/>
</dbReference>
<reference evidence="1 2" key="1">
    <citation type="submission" date="2019-01" db="EMBL/GenBank/DDBJ databases">
        <title>Blautia sp. nov. KGMB01111 isolated human feces.</title>
        <authorList>
            <person name="Park J.-E."/>
            <person name="Kim J.-S."/>
            <person name="Park S.-H."/>
        </authorList>
    </citation>
    <scope>NUCLEOTIDE SEQUENCE [LARGE SCALE GENOMIC DNA]</scope>
    <source>
        <strain evidence="1 2">KGMB01111</strain>
    </source>
</reference>
<evidence type="ECO:0000313" key="1">
    <source>
        <dbReference type="EMBL" id="RXS75634.1"/>
    </source>
</evidence>
<dbReference type="Gene3D" id="3.10.530.10">
    <property type="entry name" value="CPE0013-like"/>
    <property type="match status" value="1"/>
</dbReference>
<proteinExistence type="predicted"/>
<dbReference type="Gene3D" id="2.20.25.90">
    <property type="entry name" value="ADC-like domains"/>
    <property type="match status" value="1"/>
</dbReference>
<dbReference type="SUPFAM" id="SSF160148">
    <property type="entry name" value="CPE0013-like"/>
    <property type="match status" value="1"/>
</dbReference>
<accession>A0A4Q1RIS3</accession>
<dbReference type="Proteomes" id="UP000290106">
    <property type="component" value="Unassembled WGS sequence"/>
</dbReference>
<dbReference type="EMBL" id="SDKC01000001">
    <property type="protein sequence ID" value="RXS75634.1"/>
    <property type="molecule type" value="Genomic_DNA"/>
</dbReference>
<dbReference type="SUPFAM" id="SSF53706">
    <property type="entry name" value="Formate dehydrogenase/DMSO reductase, domains 1-3"/>
    <property type="match status" value="1"/>
</dbReference>
<name>A0A4Q1RIS3_9FIRM</name>
<dbReference type="RefSeq" id="WP_129258029.1">
    <property type="nucleotide sequence ID" value="NZ_JBGKFY010000002.1"/>
</dbReference>
<protein>
    <submittedName>
        <fullName evidence="1">DUF1667 domain-containing protein</fullName>
    </submittedName>
</protein>
<gene>
    <name evidence="1" type="ORF">ETP43_10680</name>
</gene>
<sequence length="127" mass="13798">MEEKKLTCICCPMGCQLQVTLKDGQVEKVEGNTCKRGAEYGKKEVTNPTRIVTTTVRVHGGSLPVVPVKTASDIPKSAVMDCIRQLKEVVVEAPVYIGDVVLTEVAGTKIAVIITKNIEKLCEKQNL</sequence>
<evidence type="ECO:0000313" key="2">
    <source>
        <dbReference type="Proteomes" id="UP000290106"/>
    </source>
</evidence>
<dbReference type="AlphaFoldDB" id="A0A4Q1RIS3"/>